<dbReference type="EMBL" id="JAUIYO010000013">
    <property type="protein sequence ID" value="MFK2826657.1"/>
    <property type="molecule type" value="Genomic_DNA"/>
</dbReference>
<organism evidence="2 3">
    <name type="scientific">Bacillus lumedeiriae</name>
    <dbReference type="NCBI Taxonomy" id="3058829"/>
    <lineage>
        <taxon>Bacteria</taxon>
        <taxon>Bacillati</taxon>
        <taxon>Bacillota</taxon>
        <taxon>Bacilli</taxon>
        <taxon>Bacillales</taxon>
        <taxon>Bacillaceae</taxon>
        <taxon>Bacillus</taxon>
    </lineage>
</organism>
<dbReference type="Pfam" id="PF01521">
    <property type="entry name" value="Fe-S_biosyn"/>
    <property type="match status" value="1"/>
</dbReference>
<protein>
    <submittedName>
        <fullName evidence="2">Iron-sulfur cluster biosynthesis family protein</fullName>
    </submittedName>
</protein>
<feature type="domain" description="Core" evidence="1">
    <location>
        <begin position="1"/>
        <end position="85"/>
    </location>
</feature>
<dbReference type="Proteomes" id="UP001619911">
    <property type="component" value="Unassembled WGS sequence"/>
</dbReference>
<dbReference type="InterPro" id="IPR000361">
    <property type="entry name" value="ATAP_core_dom"/>
</dbReference>
<name>A0ABW8IB04_9BACI</name>
<dbReference type="SUPFAM" id="SSF89360">
    <property type="entry name" value="HesB-like domain"/>
    <property type="match status" value="1"/>
</dbReference>
<proteinExistence type="predicted"/>
<accession>A0ABW8IB04</accession>
<evidence type="ECO:0000259" key="1">
    <source>
        <dbReference type="Pfam" id="PF01521"/>
    </source>
</evidence>
<keyword evidence="3" id="KW-1185">Reference proteome</keyword>
<evidence type="ECO:0000313" key="2">
    <source>
        <dbReference type="EMBL" id="MFK2826657.1"/>
    </source>
</evidence>
<dbReference type="InterPro" id="IPR035903">
    <property type="entry name" value="HesB-like_dom_sf"/>
</dbReference>
<evidence type="ECO:0000313" key="3">
    <source>
        <dbReference type="Proteomes" id="UP001619911"/>
    </source>
</evidence>
<comment type="caution">
    <text evidence="2">The sequence shown here is derived from an EMBL/GenBank/DDBJ whole genome shotgun (WGS) entry which is preliminary data.</text>
</comment>
<dbReference type="Gene3D" id="2.60.300.12">
    <property type="entry name" value="HesB-like domain"/>
    <property type="match status" value="1"/>
</dbReference>
<gene>
    <name evidence="2" type="ORF">QYG89_13455</name>
</gene>
<sequence>MEITLTAAALNQLKSMTFKEEQFPRIDADIAGGCGISMKFAFVFDEPRRNDLVIEYDGILIRIDRFTKRYLDIETKIDYIDGLGFLVGENFVSSDCAVEIEL</sequence>
<dbReference type="RefSeq" id="WP_404318190.1">
    <property type="nucleotide sequence ID" value="NZ_JAUIYO010000013.1"/>
</dbReference>
<reference evidence="2 3" key="1">
    <citation type="submission" date="2023-07" db="EMBL/GenBank/DDBJ databases">
        <title>Bacillus lucianemedeirus sp. nov, a new species isolated from an immunobiological production facility.</title>
        <authorList>
            <person name="Costa L.V."/>
            <person name="Miranda R.V.S.L."/>
            <person name="Brandao M.L.L."/>
            <person name="Reis C.M.F."/>
            <person name="Frazao A.M."/>
            <person name="Cruz F.V."/>
            <person name="Baio P.V.P."/>
            <person name="Veras J.F.C."/>
            <person name="Ramos J.N."/>
            <person name="Vieira V."/>
        </authorList>
    </citation>
    <scope>NUCLEOTIDE SEQUENCE [LARGE SCALE GENOMIC DNA]</scope>
    <source>
        <strain evidence="2 3">B190/17</strain>
    </source>
</reference>